<dbReference type="InterPro" id="IPR008979">
    <property type="entry name" value="Galactose-bd-like_sf"/>
</dbReference>
<keyword evidence="4" id="KW-0732">Signal</keyword>
<reference evidence="9" key="1">
    <citation type="submission" date="2022-11" db="UniProtKB">
        <authorList>
            <consortium name="WormBaseParasite"/>
        </authorList>
    </citation>
    <scope>IDENTIFICATION</scope>
</reference>
<dbReference type="Gene3D" id="3.20.20.80">
    <property type="entry name" value="Glycosidases"/>
    <property type="match status" value="1"/>
</dbReference>
<sequence length="342" mass="38407">MHLVVLILFSIFYGYHAGTFTVDYTNHQFLKDGKPFRYLSGSIHYMRVHPGLWNDRLQRIRALGLNAIQVYVPWNLHEPTPGKMANYGQVTLQRIGTNLISTLTQIQEPCQQGQDPINFEQLDHAYGYVLYTTTLANGGKLLTTPHIADYGYVFVNNVYQNPSGIVVGHNGTSSITINAQAGDTLRILVEERGRINYWNSYLPYLDRKGLHTNVTLDGIPLKNWYSCGINLTKTAVDSLANSVINAPESLDFPIKVSAAPGVYVGQFNASQLQDTFFDSTGWGKGQLFINGYNLGRYWPLAGPQITLYVPKPYIQQVNTVILIELVGAQQNYVNFVDHAIYH</sequence>
<proteinExistence type="inferred from homology"/>
<dbReference type="GO" id="GO:0004553">
    <property type="term" value="F:hydrolase activity, hydrolyzing O-glycosyl compounds"/>
    <property type="evidence" value="ECO:0007669"/>
    <property type="project" value="InterPro"/>
</dbReference>
<dbReference type="Pfam" id="PF01301">
    <property type="entry name" value="Glyco_hydro_35"/>
    <property type="match status" value="1"/>
</dbReference>
<dbReference type="Pfam" id="PF21317">
    <property type="entry name" value="BetaGal_ABD_1"/>
    <property type="match status" value="1"/>
</dbReference>
<name>A0A914DPG7_9BILA</name>
<feature type="domain" description="Beta-galactosidase galactose-binding" evidence="7">
    <location>
        <begin position="261"/>
        <end position="316"/>
    </location>
</feature>
<keyword evidence="2" id="KW-0378">Hydrolase</keyword>
<evidence type="ECO:0000313" key="9">
    <source>
        <dbReference type="WBParaSite" id="ACRNAN_scaffold3477.g32428.t1"/>
    </source>
</evidence>
<dbReference type="WBParaSite" id="ACRNAN_scaffold3477.g32428.t1">
    <property type="protein sequence ID" value="ACRNAN_scaffold3477.g32428.t1"/>
    <property type="gene ID" value="ACRNAN_scaffold3477.g32428"/>
</dbReference>
<dbReference type="SUPFAM" id="SSF49785">
    <property type="entry name" value="Galactose-binding domain-like"/>
    <property type="match status" value="1"/>
</dbReference>
<keyword evidence="3" id="KW-0326">Glycosidase</keyword>
<dbReference type="AlphaFoldDB" id="A0A914DPG7"/>
<dbReference type="SUPFAM" id="SSF51445">
    <property type="entry name" value="(Trans)glycosidases"/>
    <property type="match status" value="1"/>
</dbReference>
<feature type="signal peptide" evidence="4">
    <location>
        <begin position="1"/>
        <end position="17"/>
    </location>
</feature>
<dbReference type="Gene3D" id="2.60.120.260">
    <property type="entry name" value="Galactose-binding domain-like"/>
    <property type="match status" value="2"/>
</dbReference>
<keyword evidence="8" id="KW-1185">Reference proteome</keyword>
<dbReference type="InterPro" id="IPR001944">
    <property type="entry name" value="Glycoside_Hdrlase_35"/>
</dbReference>
<dbReference type="InterPro" id="IPR048912">
    <property type="entry name" value="BetaGal1-like_ABD1"/>
</dbReference>
<dbReference type="InterPro" id="IPR048913">
    <property type="entry name" value="BetaGal_gal-bd"/>
</dbReference>
<evidence type="ECO:0000259" key="5">
    <source>
        <dbReference type="Pfam" id="PF01301"/>
    </source>
</evidence>
<evidence type="ECO:0000256" key="3">
    <source>
        <dbReference type="ARBA" id="ARBA00023295"/>
    </source>
</evidence>
<dbReference type="Proteomes" id="UP000887540">
    <property type="component" value="Unplaced"/>
</dbReference>
<dbReference type="GO" id="GO:0005975">
    <property type="term" value="P:carbohydrate metabolic process"/>
    <property type="evidence" value="ECO:0007669"/>
    <property type="project" value="InterPro"/>
</dbReference>
<dbReference type="InterPro" id="IPR017853">
    <property type="entry name" value="GH"/>
</dbReference>
<protein>
    <submittedName>
        <fullName evidence="9">Glycoside hydrolase 35 catalytic domain-containing protein</fullName>
    </submittedName>
</protein>
<dbReference type="InterPro" id="IPR031330">
    <property type="entry name" value="Gly_Hdrlase_35_cat"/>
</dbReference>
<evidence type="ECO:0000313" key="8">
    <source>
        <dbReference type="Proteomes" id="UP000887540"/>
    </source>
</evidence>
<dbReference type="PRINTS" id="PR00742">
    <property type="entry name" value="GLHYDRLASE35"/>
</dbReference>
<dbReference type="PANTHER" id="PTHR23421">
    <property type="entry name" value="BETA-GALACTOSIDASE RELATED"/>
    <property type="match status" value="1"/>
</dbReference>
<dbReference type="Pfam" id="PF21467">
    <property type="entry name" value="BetaGal_gal-bd"/>
    <property type="match status" value="1"/>
</dbReference>
<comment type="similarity">
    <text evidence="1">Belongs to the glycosyl hydrolase 35 family.</text>
</comment>
<evidence type="ECO:0000256" key="1">
    <source>
        <dbReference type="ARBA" id="ARBA00009809"/>
    </source>
</evidence>
<evidence type="ECO:0000259" key="6">
    <source>
        <dbReference type="Pfam" id="PF21317"/>
    </source>
</evidence>
<accession>A0A914DPG7</accession>
<evidence type="ECO:0000256" key="2">
    <source>
        <dbReference type="ARBA" id="ARBA00022801"/>
    </source>
</evidence>
<feature type="chain" id="PRO_5037088115" evidence="4">
    <location>
        <begin position="18"/>
        <end position="342"/>
    </location>
</feature>
<evidence type="ECO:0000256" key="4">
    <source>
        <dbReference type="SAM" id="SignalP"/>
    </source>
</evidence>
<feature type="domain" description="Glycoside hydrolase 35 catalytic" evidence="5">
    <location>
        <begin position="28"/>
        <end position="94"/>
    </location>
</feature>
<organism evidence="8 9">
    <name type="scientific">Acrobeloides nanus</name>
    <dbReference type="NCBI Taxonomy" id="290746"/>
    <lineage>
        <taxon>Eukaryota</taxon>
        <taxon>Metazoa</taxon>
        <taxon>Ecdysozoa</taxon>
        <taxon>Nematoda</taxon>
        <taxon>Chromadorea</taxon>
        <taxon>Rhabditida</taxon>
        <taxon>Tylenchina</taxon>
        <taxon>Cephalobomorpha</taxon>
        <taxon>Cephaloboidea</taxon>
        <taxon>Cephalobidae</taxon>
        <taxon>Acrobeloides</taxon>
    </lineage>
</organism>
<evidence type="ECO:0000259" key="7">
    <source>
        <dbReference type="Pfam" id="PF21467"/>
    </source>
</evidence>
<feature type="domain" description="Beta-galactosidase 1-like first all-beta" evidence="6">
    <location>
        <begin position="116"/>
        <end position="226"/>
    </location>
</feature>